<dbReference type="PROSITE" id="PS50002">
    <property type="entry name" value="SH3"/>
    <property type="match status" value="1"/>
</dbReference>
<evidence type="ECO:0000256" key="8">
    <source>
        <dbReference type="ARBA" id="ARBA00031572"/>
    </source>
</evidence>
<dbReference type="SUPFAM" id="SSF50044">
    <property type="entry name" value="SH3-domain"/>
    <property type="match status" value="1"/>
</dbReference>
<dbReference type="GO" id="GO:0005085">
    <property type="term" value="F:guanyl-nucleotide exchange factor activity"/>
    <property type="evidence" value="ECO:0007669"/>
    <property type="project" value="UniProtKB-KW"/>
</dbReference>
<dbReference type="Pfam" id="PF22697">
    <property type="entry name" value="SOS1_NGEF_PH"/>
    <property type="match status" value="1"/>
</dbReference>
<dbReference type="AlphaFoldDB" id="A0A6J2QEH6"/>
<keyword evidence="4 12" id="KW-0728">SH3 domain</keyword>
<dbReference type="InterPro" id="IPR035899">
    <property type="entry name" value="DBL_dom_sf"/>
</dbReference>
<feature type="region of interest" description="Disordered" evidence="13">
    <location>
        <begin position="222"/>
        <end position="253"/>
    </location>
</feature>
<feature type="region of interest" description="Disordered" evidence="13">
    <location>
        <begin position="482"/>
        <end position="525"/>
    </location>
</feature>
<dbReference type="SUPFAM" id="SSF50729">
    <property type="entry name" value="PH domain-like"/>
    <property type="match status" value="1"/>
</dbReference>
<evidence type="ECO:0000259" key="16">
    <source>
        <dbReference type="PROSITE" id="PS50010"/>
    </source>
</evidence>
<comment type="subcellular location">
    <subcellularLocation>
        <location evidence="1">Cytoplasm</location>
    </subcellularLocation>
    <subcellularLocation>
        <location evidence="10">Postsynaptic density</location>
    </subcellularLocation>
</comment>
<evidence type="ECO:0000313" key="17">
    <source>
        <dbReference type="Proteomes" id="UP000504630"/>
    </source>
</evidence>
<dbReference type="RefSeq" id="XP_029296823.1">
    <property type="nucleotide sequence ID" value="XM_029440963.1"/>
</dbReference>
<dbReference type="SMART" id="SM00325">
    <property type="entry name" value="RhoGEF"/>
    <property type="match status" value="1"/>
</dbReference>
<dbReference type="InterPro" id="IPR035728">
    <property type="entry name" value="ARHGEF9_SH3"/>
</dbReference>
<dbReference type="PROSITE" id="PS50003">
    <property type="entry name" value="PH_DOMAIN"/>
    <property type="match status" value="1"/>
</dbReference>
<dbReference type="CDD" id="cd00160">
    <property type="entry name" value="RhoGEF"/>
    <property type="match status" value="1"/>
</dbReference>
<dbReference type="PANTHER" id="PTHR47544">
    <property type="entry name" value="RHO GUANINE NUCLEOTIDE EXCHANGE FACTOR 4"/>
    <property type="match status" value="1"/>
</dbReference>
<dbReference type="PANTHER" id="PTHR47544:SF4">
    <property type="entry name" value="RHO GUANINE NUCLEOTIDE EXCHANGE FACTOR 9"/>
    <property type="match status" value="1"/>
</dbReference>
<dbReference type="InterPro" id="IPR055251">
    <property type="entry name" value="SOS1_NGEF_PH"/>
</dbReference>
<evidence type="ECO:0000259" key="14">
    <source>
        <dbReference type="PROSITE" id="PS50002"/>
    </source>
</evidence>
<protein>
    <recommendedName>
        <fullName evidence="3">Rho guanine nucleotide exchange factor 9</fullName>
    </recommendedName>
    <alternativeName>
        <fullName evidence="8">Collybistin</fullName>
    </alternativeName>
    <alternativeName>
        <fullName evidence="9">Rac/Cdc42 guanine nucleotide exchange factor 9</fullName>
    </alternativeName>
</protein>
<dbReference type="Gene3D" id="1.20.900.10">
    <property type="entry name" value="Dbl homology (DH) domain"/>
    <property type="match status" value="1"/>
</dbReference>
<dbReference type="InterPro" id="IPR001849">
    <property type="entry name" value="PH_domain"/>
</dbReference>
<dbReference type="GeneID" id="115014253"/>
<keyword evidence="17" id="KW-1185">Reference proteome</keyword>
<dbReference type="Gene3D" id="2.30.29.30">
    <property type="entry name" value="Pleckstrin-homology domain (PH domain)/Phosphotyrosine-binding domain (PTB)"/>
    <property type="match status" value="1"/>
</dbReference>
<evidence type="ECO:0000256" key="7">
    <source>
        <dbReference type="ARBA" id="ARBA00023018"/>
    </source>
</evidence>
<dbReference type="SUPFAM" id="SSF48065">
    <property type="entry name" value="DBL homology domain (DH-domain)"/>
    <property type="match status" value="1"/>
</dbReference>
<sequence>MEQIDSPAPVSNNPNGFVNRVFNVSLDVENETSSVCIQEAGPGPAEGQGETQAASSQTPVKDSQEVNRRPRATGGIWKILNRKRAGSELERRPHSMILPGEASIPKLSFADKVRSFKKLKSPSVFRGKTGKLSTAKFSSSLVDEESFCHDIGTPQQSSRGALRHRGKRHSYAGYTAEFDCSFEDIDLTTPIDCHQPTVVGEAVTQNGCKASERVCYTKRSQNNSTNCNKAASGCEEPSIKGSPSTHQGRGRRQKDVWSYLRRISLLGKTNPVYSERSFDSELHSFEKTMDSDYGSVDFESIRDFQPPPPKHSDTKGHFGGLFKFFNSVAESARKWRTTSHSFSPPEGEGTPVSSPRGPQPTVDNIHSVSLTLHSDGLPKSQPSSPVTAKSSQPSSLDSEAPAPVTGGRSPKVVLKAFRACPGSPAVNGLQSSEGADKHFETNHRSTAIVENHILQSGPTTETKEEAEVEKDPLNCLCQEEKVEGQTGNEQNSRECPPGPDQLQEGNVQSQQGDKVRTPNGVPASDSTEEIFKALSRPPGVSPLEPPLRASLQRCRSLPLSATTLSALARLLPQSDTGQLSSSVRMRSGGSGSCRRRRLLRPGSEPLQVNILISGGSIVNAEAVWDHVTMADRELAFKAGDVIKVLDASNKDWWWGQIDEEEGWFPASFVRVEPHPPQPQTKQVFYINPIATPRFQNTTSKLWVNQEDGGAEPAERTSEVQNGHLDPTNDCLCLGSPLQNRDQMRANVINEIMSTERHYIKHLKDICEGYLRQCRKRVDMFNDDQLKVIFGNIEDIYRFQMGFVRDLEKQYNTDDPHLSEIGPCFLEHQDGFWIYSEYCNNHLDACMELSKLMRDGRYQHFFEACRLLQQMIDIAIDGFLLTPVQKICKYPLQLAELLKYTAQEHSDYRYVAAALAVMRNVTQQINERKRRLENIDKIAQWQASVLDWEGDDILDRSSELIYTGELSWIYQPYGRSQQRVFFLFDHQLVLCKKDLIRRDILYYKGRIDMDRYDVRDAIDGRDDDFNVSVKNAFKLCNKDSEEIHIFLAKKPEEKIRWLRAFHEERKMVQEDEKIGFEISEYQKRQAAMTVRKVTKQKGVNRCTPPSYPPPQDPLSAGHYEVTEDLAQGEVFEFSQSKRGQAPFWQNFSRLAPFKK</sequence>
<dbReference type="CDD" id="cd01224">
    <property type="entry name" value="PH_Collybistin_ASEF"/>
    <property type="match status" value="1"/>
</dbReference>
<keyword evidence="7" id="KW-0770">Synapse</keyword>
<dbReference type="InterPro" id="IPR000219">
    <property type="entry name" value="DH_dom"/>
</dbReference>
<dbReference type="GO" id="GO:0014069">
    <property type="term" value="C:postsynaptic density"/>
    <property type="evidence" value="ECO:0007669"/>
    <property type="project" value="UniProtKB-SubCell"/>
</dbReference>
<evidence type="ECO:0000256" key="11">
    <source>
        <dbReference type="ARBA" id="ARBA00043844"/>
    </source>
</evidence>
<reference evidence="18" key="1">
    <citation type="submission" date="2025-08" db="UniProtKB">
        <authorList>
            <consortium name="RefSeq"/>
        </authorList>
    </citation>
    <scope>IDENTIFICATION</scope>
</reference>
<evidence type="ECO:0000256" key="1">
    <source>
        <dbReference type="ARBA" id="ARBA00004496"/>
    </source>
</evidence>
<evidence type="ECO:0000256" key="2">
    <source>
        <dbReference type="ARBA" id="ARBA00011232"/>
    </source>
</evidence>
<dbReference type="GO" id="GO:0005737">
    <property type="term" value="C:cytoplasm"/>
    <property type="evidence" value="ECO:0007669"/>
    <property type="project" value="UniProtKB-SubCell"/>
</dbReference>
<dbReference type="InterPro" id="IPR011993">
    <property type="entry name" value="PH-like_dom_sf"/>
</dbReference>
<keyword evidence="6" id="KW-0344">Guanine-nucleotide releasing factor</keyword>
<feature type="compositionally biased region" description="Polar residues" evidence="13">
    <location>
        <begin position="361"/>
        <end position="372"/>
    </location>
</feature>
<feature type="compositionally biased region" description="Polar residues" evidence="13">
    <location>
        <begin position="380"/>
        <end position="397"/>
    </location>
</feature>
<dbReference type="Gene3D" id="2.30.30.40">
    <property type="entry name" value="SH3 Domains"/>
    <property type="match status" value="1"/>
</dbReference>
<evidence type="ECO:0000256" key="6">
    <source>
        <dbReference type="ARBA" id="ARBA00022658"/>
    </source>
</evidence>
<dbReference type="Pfam" id="PF00621">
    <property type="entry name" value="RhoGEF"/>
    <property type="match status" value="1"/>
</dbReference>
<dbReference type="Proteomes" id="UP000504630">
    <property type="component" value="Chromosome 10"/>
</dbReference>
<feature type="region of interest" description="Disordered" evidence="13">
    <location>
        <begin position="447"/>
        <end position="469"/>
    </location>
</feature>
<comment type="function">
    <text evidence="11">Acts as a guanine nucleotide exchange factor (GEF) for CDC42. Promotes formation of GPHN clusters.</text>
</comment>
<dbReference type="SMART" id="SM00233">
    <property type="entry name" value="PH"/>
    <property type="match status" value="1"/>
</dbReference>
<accession>A0A6J2QEH6</accession>
<feature type="compositionally biased region" description="Low complexity" evidence="13">
    <location>
        <begin position="38"/>
        <end position="50"/>
    </location>
</feature>
<comment type="subunit">
    <text evidence="2">Interacts with GPHN.</text>
</comment>
<feature type="region of interest" description="Disordered" evidence="13">
    <location>
        <begin position="336"/>
        <end position="407"/>
    </location>
</feature>
<evidence type="ECO:0000256" key="9">
    <source>
        <dbReference type="ARBA" id="ARBA00032237"/>
    </source>
</evidence>
<dbReference type="Pfam" id="PF07653">
    <property type="entry name" value="SH3_2"/>
    <property type="match status" value="1"/>
</dbReference>
<dbReference type="CDD" id="cd11975">
    <property type="entry name" value="SH3_ARHGEF9"/>
    <property type="match status" value="1"/>
</dbReference>
<dbReference type="FunFam" id="2.30.29.30:FF:000015">
    <property type="entry name" value="Rho guanine nucleotide exchange factor 9"/>
    <property type="match status" value="1"/>
</dbReference>
<feature type="compositionally biased region" description="Polar residues" evidence="13">
    <location>
        <begin position="51"/>
        <end position="61"/>
    </location>
</feature>
<dbReference type="InterPro" id="IPR036028">
    <property type="entry name" value="SH3-like_dom_sf"/>
</dbReference>
<organism evidence="17 18">
    <name type="scientific">Cottoperca gobio</name>
    <name type="common">Frogmouth</name>
    <name type="synonym">Aphritis gobio</name>
    <dbReference type="NCBI Taxonomy" id="56716"/>
    <lineage>
        <taxon>Eukaryota</taxon>
        <taxon>Metazoa</taxon>
        <taxon>Chordata</taxon>
        <taxon>Craniata</taxon>
        <taxon>Vertebrata</taxon>
        <taxon>Euteleostomi</taxon>
        <taxon>Actinopterygii</taxon>
        <taxon>Neopterygii</taxon>
        <taxon>Teleostei</taxon>
        <taxon>Neoteleostei</taxon>
        <taxon>Acanthomorphata</taxon>
        <taxon>Eupercaria</taxon>
        <taxon>Perciformes</taxon>
        <taxon>Notothenioidei</taxon>
        <taxon>Bovichtidae</taxon>
        <taxon>Cottoperca</taxon>
    </lineage>
</organism>
<feature type="compositionally biased region" description="Polar residues" evidence="13">
    <location>
        <begin position="503"/>
        <end position="512"/>
    </location>
</feature>
<dbReference type="FunFam" id="2.30.30.40:FF:000037">
    <property type="entry name" value="Rho guanine nucleotide exchange factor 9"/>
    <property type="match status" value="1"/>
</dbReference>
<name>A0A6J2QEH6_COTGO</name>
<dbReference type="PROSITE" id="PS50010">
    <property type="entry name" value="DH_2"/>
    <property type="match status" value="1"/>
</dbReference>
<feature type="region of interest" description="Disordered" evidence="13">
    <location>
        <begin position="37"/>
        <end position="74"/>
    </location>
</feature>
<dbReference type="InterPro" id="IPR001452">
    <property type="entry name" value="SH3_domain"/>
</dbReference>
<evidence type="ECO:0000256" key="10">
    <source>
        <dbReference type="ARBA" id="ARBA00034105"/>
    </source>
</evidence>
<evidence type="ECO:0000256" key="13">
    <source>
        <dbReference type="SAM" id="MobiDB-lite"/>
    </source>
</evidence>
<evidence type="ECO:0000256" key="5">
    <source>
        <dbReference type="ARBA" id="ARBA00022490"/>
    </source>
</evidence>
<evidence type="ECO:0000256" key="4">
    <source>
        <dbReference type="ARBA" id="ARBA00022443"/>
    </source>
</evidence>
<evidence type="ECO:0000256" key="3">
    <source>
        <dbReference type="ARBA" id="ARBA00017486"/>
    </source>
</evidence>
<evidence type="ECO:0000259" key="15">
    <source>
        <dbReference type="PROSITE" id="PS50003"/>
    </source>
</evidence>
<gene>
    <name evidence="18" type="primary">LOC115014253</name>
</gene>
<feature type="region of interest" description="Disordered" evidence="13">
    <location>
        <begin position="298"/>
        <end position="317"/>
    </location>
</feature>
<evidence type="ECO:0000313" key="18">
    <source>
        <dbReference type="RefSeq" id="XP_029296823.1"/>
    </source>
</evidence>
<keyword evidence="5" id="KW-0963">Cytoplasm</keyword>
<feature type="domain" description="PH" evidence="15">
    <location>
        <begin position="958"/>
        <end position="1065"/>
    </location>
</feature>
<dbReference type="SMART" id="SM00326">
    <property type="entry name" value="SH3"/>
    <property type="match status" value="1"/>
</dbReference>
<proteinExistence type="predicted"/>
<dbReference type="FunFam" id="1.20.900.10:FF:000002">
    <property type="entry name" value="Rho guanine nucleotide exchange factor 9"/>
    <property type="match status" value="1"/>
</dbReference>
<feature type="domain" description="DH" evidence="16">
    <location>
        <begin position="743"/>
        <end position="927"/>
    </location>
</feature>
<evidence type="ECO:0000256" key="12">
    <source>
        <dbReference type="PROSITE-ProRule" id="PRU00192"/>
    </source>
</evidence>
<feature type="domain" description="SH3" evidence="14">
    <location>
        <begin position="615"/>
        <end position="674"/>
    </location>
</feature>